<evidence type="ECO:0000256" key="2">
    <source>
        <dbReference type="ARBA" id="ARBA00022679"/>
    </source>
</evidence>
<keyword evidence="4" id="KW-1185">Reference proteome</keyword>
<organism evidence="3 4">
    <name type="scientific">Hymenobacter chitinivorans DSM 11115</name>
    <dbReference type="NCBI Taxonomy" id="1121954"/>
    <lineage>
        <taxon>Bacteria</taxon>
        <taxon>Pseudomonadati</taxon>
        <taxon>Bacteroidota</taxon>
        <taxon>Cytophagia</taxon>
        <taxon>Cytophagales</taxon>
        <taxon>Hymenobacteraceae</taxon>
        <taxon>Hymenobacter</taxon>
    </lineage>
</organism>
<dbReference type="EMBL" id="PGFA01000001">
    <property type="protein sequence ID" value="PJJ59781.1"/>
    <property type="molecule type" value="Genomic_DNA"/>
</dbReference>
<accession>A0A2M9BP95</accession>
<dbReference type="GO" id="GO:0005975">
    <property type="term" value="P:carbohydrate metabolic process"/>
    <property type="evidence" value="ECO:0007669"/>
    <property type="project" value="InterPro"/>
</dbReference>
<dbReference type="PANTHER" id="PTHR11927">
    <property type="entry name" value="GALACTOSIDE 2-L-FUCOSYLTRANSFERASE"/>
    <property type="match status" value="1"/>
</dbReference>
<evidence type="ECO:0000256" key="1">
    <source>
        <dbReference type="ARBA" id="ARBA00022676"/>
    </source>
</evidence>
<dbReference type="PANTHER" id="PTHR11927:SF9">
    <property type="entry name" value="L-FUCOSYLTRANSFERASE"/>
    <property type="match status" value="1"/>
</dbReference>
<gene>
    <name evidence="3" type="ORF">CLV45_1203</name>
</gene>
<reference evidence="3 4" key="1">
    <citation type="submission" date="2017-11" db="EMBL/GenBank/DDBJ databases">
        <title>Genomic Encyclopedia of Archaeal and Bacterial Type Strains, Phase II (KMG-II): From Individual Species to Whole Genera.</title>
        <authorList>
            <person name="Goeker M."/>
        </authorList>
    </citation>
    <scope>NUCLEOTIDE SEQUENCE [LARGE SCALE GENOMIC DNA]</scope>
    <source>
        <strain evidence="3 4">DSM 11115</strain>
    </source>
</reference>
<dbReference type="Pfam" id="PF01531">
    <property type="entry name" value="Glyco_transf_11"/>
    <property type="match status" value="1"/>
</dbReference>
<dbReference type="GO" id="GO:0008107">
    <property type="term" value="F:galactoside 2-alpha-L-fucosyltransferase activity"/>
    <property type="evidence" value="ECO:0007669"/>
    <property type="project" value="InterPro"/>
</dbReference>
<dbReference type="Proteomes" id="UP000228535">
    <property type="component" value="Unassembled WGS sequence"/>
</dbReference>
<proteinExistence type="predicted"/>
<keyword evidence="2 3" id="KW-0808">Transferase</keyword>
<dbReference type="OrthoDB" id="639736at2"/>
<dbReference type="InterPro" id="IPR002516">
    <property type="entry name" value="Glyco_trans_11"/>
</dbReference>
<sequence>MVILVKRTGQLGNRLFLFAHFLANAAEYGYELANPSFGGYAPFFEATATGNFGGLPVRLHAFRSARLDRVLDLVQHPRAFGLLQRASRLLPRRPALLTDQPDQDYDLNQADYLTAARSGLVLAHGWQFRDKRNFARHGALLRRLFAPIETHRRAVAELLSGLREQADVVVGVHIRRGDYATYNNGAYFYDNATYARAMRQVQEQLPAGQRVLFLLCSNEALDFADFGGLHVQAATGHFVEDLYALAACDYVLGPPSSYSMWASFYGQVPLLHLEQAGQPVSLSAFQVFLDQ</sequence>
<keyword evidence="1" id="KW-0328">Glycosyltransferase</keyword>
<protein>
    <submittedName>
        <fullName evidence="3">Glycosyl transferase family 11</fullName>
    </submittedName>
</protein>
<dbReference type="RefSeq" id="WP_100335475.1">
    <property type="nucleotide sequence ID" value="NZ_PGFA01000001.1"/>
</dbReference>
<evidence type="ECO:0000313" key="4">
    <source>
        <dbReference type="Proteomes" id="UP000228535"/>
    </source>
</evidence>
<evidence type="ECO:0000313" key="3">
    <source>
        <dbReference type="EMBL" id="PJJ59781.1"/>
    </source>
</evidence>
<comment type="caution">
    <text evidence="3">The sequence shown here is derived from an EMBL/GenBank/DDBJ whole genome shotgun (WGS) entry which is preliminary data.</text>
</comment>
<dbReference type="AlphaFoldDB" id="A0A2M9BP95"/>
<name>A0A2M9BP95_9BACT</name>
<dbReference type="GO" id="GO:0016020">
    <property type="term" value="C:membrane"/>
    <property type="evidence" value="ECO:0007669"/>
    <property type="project" value="InterPro"/>
</dbReference>